<dbReference type="EMBL" id="CM000761">
    <property type="protein sequence ID" value="KXG34659.1"/>
    <property type="molecule type" value="Genomic_DNA"/>
</dbReference>
<dbReference type="AlphaFoldDB" id="A0A1B6Q9R9"/>
<accession>A0A1B6Q9R9</accession>
<reference evidence="1 2" key="1">
    <citation type="journal article" date="2009" name="Nature">
        <title>The Sorghum bicolor genome and the diversification of grasses.</title>
        <authorList>
            <person name="Paterson A.H."/>
            <person name="Bowers J.E."/>
            <person name="Bruggmann R."/>
            <person name="Dubchak I."/>
            <person name="Grimwood J."/>
            <person name="Gundlach H."/>
            <person name="Haberer G."/>
            <person name="Hellsten U."/>
            <person name="Mitros T."/>
            <person name="Poliakov A."/>
            <person name="Schmutz J."/>
            <person name="Spannagl M."/>
            <person name="Tang H."/>
            <person name="Wang X."/>
            <person name="Wicker T."/>
            <person name="Bharti A.K."/>
            <person name="Chapman J."/>
            <person name="Feltus F.A."/>
            <person name="Gowik U."/>
            <person name="Grigoriev I.V."/>
            <person name="Lyons E."/>
            <person name="Maher C.A."/>
            <person name="Martis M."/>
            <person name="Narechania A."/>
            <person name="Otillar R.P."/>
            <person name="Penning B.W."/>
            <person name="Salamov A.A."/>
            <person name="Wang Y."/>
            <person name="Zhang L."/>
            <person name="Carpita N.C."/>
            <person name="Freeling M."/>
            <person name="Gingle A.R."/>
            <person name="Hash C.T."/>
            <person name="Keller B."/>
            <person name="Klein P."/>
            <person name="Kresovich S."/>
            <person name="McCann M.C."/>
            <person name="Ming R."/>
            <person name="Peterson D.G."/>
            <person name="Mehboob-ur-Rahman"/>
            <person name="Ware D."/>
            <person name="Westhoff P."/>
            <person name="Mayer K.F."/>
            <person name="Messing J."/>
            <person name="Rokhsar D.S."/>
        </authorList>
    </citation>
    <scope>NUCLEOTIDE SEQUENCE [LARGE SCALE GENOMIC DNA]</scope>
    <source>
        <strain evidence="2">cv. BTx623</strain>
    </source>
</reference>
<keyword evidence="2" id="KW-1185">Reference proteome</keyword>
<dbReference type="ExpressionAtlas" id="A0A1B6Q9R9">
    <property type="expression patterns" value="baseline and differential"/>
</dbReference>
<gene>
    <name evidence="1" type="ORF">SORBI_3002G073300</name>
</gene>
<protein>
    <submittedName>
        <fullName evidence="1">Uncharacterized protein</fullName>
    </submittedName>
</protein>
<name>A0A1B6Q9R9_SORBI</name>
<dbReference type="Proteomes" id="UP000000768">
    <property type="component" value="Chromosome 2"/>
</dbReference>
<evidence type="ECO:0000313" key="1">
    <source>
        <dbReference type="EMBL" id="KXG34659.1"/>
    </source>
</evidence>
<proteinExistence type="predicted"/>
<evidence type="ECO:0000313" key="2">
    <source>
        <dbReference type="Proteomes" id="UP000000768"/>
    </source>
</evidence>
<dbReference type="Gramene" id="KXG34659">
    <property type="protein sequence ID" value="KXG34659"/>
    <property type="gene ID" value="SORBI_3002G073300"/>
</dbReference>
<dbReference type="InParanoid" id="A0A1B6Q9R9"/>
<sequence length="170" mass="18950">MRIARRHLRPLASPPPRTFLAPSFSLLLSTPQIPVAIGHGCGFEGAVVGEHRLLLLGSAPARSTHLGRPSYPPPGPPLRLLLTLLADPVCVRPRSRPGAPLQLQQDASRWMSLRSPWSATRPPTRDDVSLLALMRFMLEQRSQWANSNLVLCFSNETKFLQFAYTSPWRI</sequence>
<organism evidence="1 2">
    <name type="scientific">Sorghum bicolor</name>
    <name type="common">Sorghum</name>
    <name type="synonym">Sorghum vulgare</name>
    <dbReference type="NCBI Taxonomy" id="4558"/>
    <lineage>
        <taxon>Eukaryota</taxon>
        <taxon>Viridiplantae</taxon>
        <taxon>Streptophyta</taxon>
        <taxon>Embryophyta</taxon>
        <taxon>Tracheophyta</taxon>
        <taxon>Spermatophyta</taxon>
        <taxon>Magnoliopsida</taxon>
        <taxon>Liliopsida</taxon>
        <taxon>Poales</taxon>
        <taxon>Poaceae</taxon>
        <taxon>PACMAD clade</taxon>
        <taxon>Panicoideae</taxon>
        <taxon>Andropogonodae</taxon>
        <taxon>Andropogoneae</taxon>
        <taxon>Sorghinae</taxon>
        <taxon>Sorghum</taxon>
    </lineage>
</organism>
<reference evidence="2" key="2">
    <citation type="journal article" date="2018" name="Plant J.">
        <title>The Sorghum bicolor reference genome: improved assembly, gene annotations, a transcriptome atlas, and signatures of genome organization.</title>
        <authorList>
            <person name="McCormick R.F."/>
            <person name="Truong S.K."/>
            <person name="Sreedasyam A."/>
            <person name="Jenkins J."/>
            <person name="Shu S."/>
            <person name="Sims D."/>
            <person name="Kennedy M."/>
            <person name="Amirebrahimi M."/>
            <person name="Weers B.D."/>
            <person name="McKinley B."/>
            <person name="Mattison A."/>
            <person name="Morishige D.T."/>
            <person name="Grimwood J."/>
            <person name="Schmutz J."/>
            <person name="Mullet J.E."/>
        </authorList>
    </citation>
    <scope>NUCLEOTIDE SEQUENCE [LARGE SCALE GENOMIC DNA]</scope>
    <source>
        <strain evidence="2">cv. BTx623</strain>
    </source>
</reference>